<feature type="coiled-coil region" evidence="1">
    <location>
        <begin position="28"/>
        <end position="68"/>
    </location>
</feature>
<dbReference type="Proteomes" id="UP000599179">
    <property type="component" value="Unassembled WGS sequence"/>
</dbReference>
<reference evidence="3" key="1">
    <citation type="journal article" date="2019" name="Int. J. Syst. Evol. Microbiol.">
        <title>The Global Catalogue of Microorganisms (GCM) 10K type strain sequencing project: providing services to taxonomists for standard genome sequencing and annotation.</title>
        <authorList>
            <consortium name="The Broad Institute Genomics Platform"/>
            <consortium name="The Broad Institute Genome Sequencing Center for Infectious Disease"/>
            <person name="Wu L."/>
            <person name="Ma J."/>
        </authorList>
    </citation>
    <scope>NUCLEOTIDE SEQUENCE [LARGE SCALE GENOMIC DNA]</scope>
    <source>
        <strain evidence="3">CGMCC 1.12931</strain>
    </source>
</reference>
<keyword evidence="3" id="KW-1185">Reference proteome</keyword>
<dbReference type="EMBL" id="BMGM01000009">
    <property type="protein sequence ID" value="GGE40937.1"/>
    <property type="molecule type" value="Genomic_DNA"/>
</dbReference>
<evidence type="ECO:0000256" key="1">
    <source>
        <dbReference type="SAM" id="Coils"/>
    </source>
</evidence>
<dbReference type="PROSITE" id="PS51257">
    <property type="entry name" value="PROKAR_LIPOPROTEIN"/>
    <property type="match status" value="1"/>
</dbReference>
<evidence type="ECO:0008006" key="4">
    <source>
        <dbReference type="Google" id="ProtNLM"/>
    </source>
</evidence>
<name>A0ABQ1SIA3_9FLAO</name>
<accession>A0ABQ1SIA3</accession>
<protein>
    <recommendedName>
        <fullName evidence="4">Lipoprotein</fullName>
    </recommendedName>
</protein>
<proteinExistence type="predicted"/>
<sequence length="432" mass="49354">MQKIIKPMVIKNLKLIVLILAVVGAISCDSLLSVLEEVETQKKDLTNNNNLKEDQVNLNDAIKNLSKESKFALSKNLNSDESLVSYYDNNYIDSLKNELEKTGVLKLKTEESFLIDYLKTANRTDTTYLANLYFNSPVNGEVLSYEYNVLKDDVIYYEISNLKSHKLMEISISEGGTTRFLKNDLKPKETVKGQIEILSDNVLTVNVSNDNFIKNKGFLQSHLKLVLKKIKPNLNFKVKKTKDTIVNQSLIRKSIKDTIYRVIDSKEFSLGNKLDLTKNHTKKFNVIVNEFDNLLGWSYWIGVGDKQISAYNKMAESENPLIEFTKSELLKSENKTLLPKNENADVDLEIKNTSLDARSSNYFNNYAFYKSDEYTTSIVKKAEVYLSNKSSLYDYNVKAHIVAVGLNEVQQDVLEDIVAYKDIIFVTLLDDE</sequence>
<gene>
    <name evidence="2" type="ORF">GCM10010832_21270</name>
</gene>
<evidence type="ECO:0000313" key="2">
    <source>
        <dbReference type="EMBL" id="GGE40937.1"/>
    </source>
</evidence>
<comment type="caution">
    <text evidence="2">The sequence shown here is derived from an EMBL/GenBank/DDBJ whole genome shotgun (WGS) entry which is preliminary data.</text>
</comment>
<organism evidence="2 3">
    <name type="scientific">Psychroflexus planctonicus</name>
    <dbReference type="NCBI Taxonomy" id="1526575"/>
    <lineage>
        <taxon>Bacteria</taxon>
        <taxon>Pseudomonadati</taxon>
        <taxon>Bacteroidota</taxon>
        <taxon>Flavobacteriia</taxon>
        <taxon>Flavobacteriales</taxon>
        <taxon>Flavobacteriaceae</taxon>
        <taxon>Psychroflexus</taxon>
    </lineage>
</organism>
<keyword evidence="1" id="KW-0175">Coiled coil</keyword>
<evidence type="ECO:0000313" key="3">
    <source>
        <dbReference type="Proteomes" id="UP000599179"/>
    </source>
</evidence>
<dbReference type="RefSeq" id="WP_188459107.1">
    <property type="nucleotide sequence ID" value="NZ_BMGM01000009.1"/>
</dbReference>